<dbReference type="AlphaFoldDB" id="A0A545TTH5"/>
<dbReference type="Pfam" id="PF09925">
    <property type="entry name" value="DUF2157"/>
    <property type="match status" value="1"/>
</dbReference>
<dbReference type="EMBL" id="VHSH01000003">
    <property type="protein sequence ID" value="TQV80519.1"/>
    <property type="molecule type" value="Genomic_DNA"/>
</dbReference>
<dbReference type="Proteomes" id="UP000315252">
    <property type="component" value="Unassembled WGS sequence"/>
</dbReference>
<feature type="transmembrane region" description="Helical" evidence="1">
    <location>
        <begin position="88"/>
        <end position="111"/>
    </location>
</feature>
<keyword evidence="4" id="KW-1185">Reference proteome</keyword>
<protein>
    <submittedName>
        <fullName evidence="3">DUF2157 domain-containing protein</fullName>
    </submittedName>
</protein>
<gene>
    <name evidence="3" type="ORF">FKG95_10095</name>
</gene>
<keyword evidence="1" id="KW-0472">Membrane</keyword>
<feature type="transmembrane region" description="Helical" evidence="1">
    <location>
        <begin position="120"/>
        <end position="140"/>
    </location>
</feature>
<feature type="transmembrane region" description="Helical" evidence="1">
    <location>
        <begin position="64"/>
        <end position="82"/>
    </location>
</feature>
<sequence>MFAAKFFTEDILEQTPQVTLADIPANRRLVDELLAHKKITPEGRDYALDFLTPADQWGLWISRLFLAAGSALVLCGVVYFFAFNWAKIAPLVKLSTIQGGLLCCLIGAYYYKLERVSGQILLLSASVLTGVFMAVYGQIYQTGADAYQLFMMWSLFIFGWTVISNFAAQWVLWLAVTNVFLALWWEQAALPERDMEALIFVGFAALNGLALVLREVYVARTQAAWLDRRWLRALLTIAVLVPLATPIMIWILDGRDVSASVKISALAGLVGHGLLYALYRFRFRDMWPLAAIALSGCILLETLVLDFLVMNFEDTEVLMFLLMGLATIAIFSLAVLYLRRIISVMEAKHV</sequence>
<keyword evidence="1" id="KW-0812">Transmembrane</keyword>
<feature type="transmembrane region" description="Helical" evidence="1">
    <location>
        <begin position="230"/>
        <end position="251"/>
    </location>
</feature>
<dbReference type="InterPro" id="IPR018677">
    <property type="entry name" value="DUF2157"/>
</dbReference>
<evidence type="ECO:0000313" key="4">
    <source>
        <dbReference type="Proteomes" id="UP000315252"/>
    </source>
</evidence>
<feature type="transmembrane region" description="Helical" evidence="1">
    <location>
        <begin position="286"/>
        <end position="305"/>
    </location>
</feature>
<feature type="domain" description="DUF2157" evidence="2">
    <location>
        <begin position="62"/>
        <end position="168"/>
    </location>
</feature>
<evidence type="ECO:0000259" key="2">
    <source>
        <dbReference type="Pfam" id="PF09925"/>
    </source>
</evidence>
<dbReference type="OrthoDB" id="327621at2"/>
<evidence type="ECO:0000313" key="3">
    <source>
        <dbReference type="EMBL" id="TQV80519.1"/>
    </source>
</evidence>
<keyword evidence="1" id="KW-1133">Transmembrane helix</keyword>
<name>A0A545TTH5_9PROT</name>
<feature type="transmembrane region" description="Helical" evidence="1">
    <location>
        <begin position="257"/>
        <end position="279"/>
    </location>
</feature>
<proteinExistence type="predicted"/>
<comment type="caution">
    <text evidence="3">The sequence shown here is derived from an EMBL/GenBank/DDBJ whole genome shotgun (WGS) entry which is preliminary data.</text>
</comment>
<evidence type="ECO:0000256" key="1">
    <source>
        <dbReference type="SAM" id="Phobius"/>
    </source>
</evidence>
<organism evidence="3 4">
    <name type="scientific">Denitrobaculum tricleocarpae</name>
    <dbReference type="NCBI Taxonomy" id="2591009"/>
    <lineage>
        <taxon>Bacteria</taxon>
        <taxon>Pseudomonadati</taxon>
        <taxon>Pseudomonadota</taxon>
        <taxon>Alphaproteobacteria</taxon>
        <taxon>Rhodospirillales</taxon>
        <taxon>Rhodospirillaceae</taxon>
        <taxon>Denitrobaculum</taxon>
    </lineage>
</organism>
<accession>A0A545TTH5</accession>
<reference evidence="3 4" key="1">
    <citation type="submission" date="2019-06" db="EMBL/GenBank/DDBJ databases">
        <title>Whole genome sequence for Rhodospirillaceae sp. R148.</title>
        <authorList>
            <person name="Wang G."/>
        </authorList>
    </citation>
    <scope>NUCLEOTIDE SEQUENCE [LARGE SCALE GENOMIC DNA]</scope>
    <source>
        <strain evidence="3 4">R148</strain>
    </source>
</reference>
<feature type="transmembrane region" description="Helical" evidence="1">
    <location>
        <begin position="197"/>
        <end position="218"/>
    </location>
</feature>
<feature type="transmembrane region" description="Helical" evidence="1">
    <location>
        <begin position="317"/>
        <end position="338"/>
    </location>
</feature>